<evidence type="ECO:0000313" key="2">
    <source>
        <dbReference type="Proteomes" id="UP000477951"/>
    </source>
</evidence>
<gene>
    <name evidence="1" type="ORF">GOZ90_26515</name>
</gene>
<protein>
    <submittedName>
        <fullName evidence="1">Uncharacterized protein</fullName>
    </submittedName>
</protein>
<sequence>MVANTMKSAEARIYALAAEHEIVAERLPIDAWADKVTELSGDEVVHDPVEDLVVTLRRKGIINDQEATRLYWDYLQEEMP</sequence>
<proteinExistence type="predicted"/>
<dbReference type="RefSeq" id="WP_156616650.1">
    <property type="nucleotide sequence ID" value="NZ_WPHR01000054.1"/>
</dbReference>
<comment type="caution">
    <text evidence="1">The sequence shown here is derived from an EMBL/GenBank/DDBJ whole genome shotgun (WGS) entry which is preliminary data.</text>
</comment>
<dbReference type="AlphaFoldDB" id="A0A6L6VMA4"/>
<evidence type="ECO:0000313" key="1">
    <source>
        <dbReference type="EMBL" id="MUZ76191.1"/>
    </source>
</evidence>
<accession>A0A6L6VMA4</accession>
<dbReference type="Proteomes" id="UP000477951">
    <property type="component" value="Unassembled WGS sequence"/>
</dbReference>
<name>A0A6L6VMA4_AGRVI</name>
<organism evidence="1 2">
    <name type="scientific">Agrobacterium vitis</name>
    <name type="common">Rhizobium vitis</name>
    <dbReference type="NCBI Taxonomy" id="373"/>
    <lineage>
        <taxon>Bacteria</taxon>
        <taxon>Pseudomonadati</taxon>
        <taxon>Pseudomonadota</taxon>
        <taxon>Alphaproteobacteria</taxon>
        <taxon>Hyphomicrobiales</taxon>
        <taxon>Rhizobiaceae</taxon>
        <taxon>Rhizobium/Agrobacterium group</taxon>
        <taxon>Agrobacterium</taxon>
    </lineage>
</organism>
<dbReference type="EMBL" id="WPHR01000054">
    <property type="protein sequence ID" value="MUZ76191.1"/>
    <property type="molecule type" value="Genomic_DNA"/>
</dbReference>
<reference evidence="1 2" key="1">
    <citation type="submission" date="2019-12" db="EMBL/GenBank/DDBJ databases">
        <title>Whole-genome sequencing of Allorhizobium vitis.</title>
        <authorList>
            <person name="Gan H.M."/>
            <person name="Szegedi E."/>
            <person name="Burr T."/>
            <person name="Savka M.A."/>
        </authorList>
    </citation>
    <scope>NUCLEOTIDE SEQUENCE [LARGE SCALE GENOMIC DNA]</scope>
    <source>
        <strain evidence="1 2">CG516</strain>
    </source>
</reference>